<sequence length="238" mass="25208">MAHHCVLRITSPATKRRFRRRYFKLQSRTRTRTSVAVGEAVLEPLAALGARMSEEQRHPVGGVSGLLTNPLQLHPLAGLERGVEYMDLEEEQLSTMEGSQGLIPSRGWTDDLCYGTGAVYLTGLGLGGVSGVLQGLRAIPSADAPGKLKLNTVLNSVTKRGPFLGNTAGVLALSYNVVNSSLDAWRGKHDAAGSIASGALVGTLFRSSRGPKQMLISGSLMAGVCALWSGLKDKVLSP</sequence>
<reference evidence="5 6" key="1">
    <citation type="journal article" date="2011" name="Proc. Natl. Acad. Sci. U.S.A.">
        <title>Evolutionary erosion of yeast sex chromosomes by mating-type switching accidents.</title>
        <authorList>
            <person name="Gordon J.L."/>
            <person name="Armisen D."/>
            <person name="Proux-Wera E."/>
            <person name="Oheigeartaigh S.S."/>
            <person name="Byrne K.P."/>
            <person name="Wolfe K.H."/>
        </authorList>
    </citation>
    <scope>NUCLEOTIDE SEQUENCE [LARGE SCALE GENOMIC DNA]</scope>
    <source>
        <strain evidence="6">ATCC MYA-139 / BCRC 22969 / CBS 8797 / CCRC 22969 / KCTC 17520 / NBRC 10181 / NCYC 3082</strain>
    </source>
</reference>
<evidence type="ECO:0000313" key="6">
    <source>
        <dbReference type="Proteomes" id="UP000006310"/>
    </source>
</evidence>
<accession>J7S5E3</accession>
<evidence type="ECO:0008006" key="7">
    <source>
        <dbReference type="Google" id="ProtNLM"/>
    </source>
</evidence>
<reference evidence="6" key="2">
    <citation type="submission" date="2012-08" db="EMBL/GenBank/DDBJ databases">
        <title>Genome sequence of Kazachstania naganishii.</title>
        <authorList>
            <person name="Gordon J.L."/>
            <person name="Armisen D."/>
            <person name="Proux-Wera E."/>
            <person name="OhEigeartaigh S.S."/>
            <person name="Byrne K.P."/>
            <person name="Wolfe K.H."/>
        </authorList>
    </citation>
    <scope>NUCLEOTIDE SEQUENCE [LARGE SCALE GENOMIC DNA]</scope>
    <source>
        <strain evidence="6">ATCC MYA-139 / BCRC 22969 / CBS 8797 / CCRC 22969 / KCTC 17520 / NBRC 10181 / NCYC 3082</strain>
    </source>
</reference>
<evidence type="ECO:0000256" key="4">
    <source>
        <dbReference type="ARBA" id="ARBA00023136"/>
    </source>
</evidence>
<dbReference type="HOGENOM" id="CLU_1165982_0_0_1"/>
<evidence type="ECO:0000256" key="1">
    <source>
        <dbReference type="ARBA" id="ARBA00004141"/>
    </source>
</evidence>
<protein>
    <recommendedName>
        <fullName evidence="7">Mitochondrial import inner membrane translocase subunit TIM23</fullName>
    </recommendedName>
</protein>
<dbReference type="AlphaFoldDB" id="J7S5E3"/>
<dbReference type="OrthoDB" id="159299at2759"/>
<comment type="subcellular location">
    <subcellularLocation>
        <location evidence="1">Membrane</location>
        <topology evidence="1">Multi-pass membrane protein</topology>
    </subcellularLocation>
</comment>
<dbReference type="RefSeq" id="XP_022464050.1">
    <property type="nucleotide sequence ID" value="XM_022607457.1"/>
</dbReference>
<keyword evidence="3" id="KW-1133">Transmembrane helix</keyword>
<dbReference type="GO" id="GO:0005744">
    <property type="term" value="C:TIM23 mitochondrial import inner membrane translocase complex"/>
    <property type="evidence" value="ECO:0007669"/>
    <property type="project" value="EnsemblFungi"/>
</dbReference>
<evidence type="ECO:0000313" key="5">
    <source>
        <dbReference type="EMBL" id="CCK69804.1"/>
    </source>
</evidence>
<dbReference type="GeneID" id="34525493"/>
<dbReference type="GO" id="GO:0008320">
    <property type="term" value="F:protein transmembrane transporter activity"/>
    <property type="evidence" value="ECO:0007669"/>
    <property type="project" value="EnsemblFungi"/>
</dbReference>
<dbReference type="eggNOG" id="KOG3324">
    <property type="taxonomic scope" value="Eukaryota"/>
</dbReference>
<dbReference type="KEGG" id="kng:KNAG_0D00520"/>
<dbReference type="PANTHER" id="PTHR15371">
    <property type="entry name" value="TIM23"/>
    <property type="match status" value="1"/>
</dbReference>
<dbReference type="OMA" id="FQPTPFD"/>
<keyword evidence="4" id="KW-0472">Membrane</keyword>
<dbReference type="GO" id="GO:0030150">
    <property type="term" value="P:protein import into mitochondrial matrix"/>
    <property type="evidence" value="ECO:0007669"/>
    <property type="project" value="EnsemblFungi"/>
</dbReference>
<evidence type="ECO:0000256" key="3">
    <source>
        <dbReference type="ARBA" id="ARBA00022989"/>
    </source>
</evidence>
<name>J7S5E3_HUIN7</name>
<dbReference type="GO" id="GO:0030943">
    <property type="term" value="F:mitochondrion targeting sequence binding"/>
    <property type="evidence" value="ECO:0007669"/>
    <property type="project" value="EnsemblFungi"/>
</dbReference>
<proteinExistence type="predicted"/>
<dbReference type="PANTHER" id="PTHR15371:SF0">
    <property type="entry name" value="SD19278P"/>
    <property type="match status" value="1"/>
</dbReference>
<keyword evidence="6" id="KW-1185">Reference proteome</keyword>
<dbReference type="Pfam" id="PF02466">
    <property type="entry name" value="Tim17"/>
    <property type="match status" value="1"/>
</dbReference>
<dbReference type="Proteomes" id="UP000006310">
    <property type="component" value="Chromosome 4"/>
</dbReference>
<keyword evidence="2" id="KW-0812">Transmembrane</keyword>
<dbReference type="EMBL" id="HE978317">
    <property type="protein sequence ID" value="CCK69804.1"/>
    <property type="molecule type" value="Genomic_DNA"/>
</dbReference>
<dbReference type="InterPro" id="IPR045238">
    <property type="entry name" value="Tim23-like"/>
</dbReference>
<evidence type="ECO:0000256" key="2">
    <source>
        <dbReference type="ARBA" id="ARBA00022692"/>
    </source>
</evidence>
<dbReference type="STRING" id="1071383.J7S5E3"/>
<gene>
    <name evidence="5" type="primary">KNAG0D00520</name>
    <name evidence="5" type="ordered locus">KNAG_0D00520</name>
</gene>
<organism evidence="5 6">
    <name type="scientific">Huiozyma naganishii (strain ATCC MYA-139 / BCRC 22969 / CBS 8797 / KCTC 17520 / NBRC 10181 / NCYC 3082 / Yp74L-3)</name>
    <name type="common">Yeast</name>
    <name type="synonym">Kazachstania naganishii</name>
    <dbReference type="NCBI Taxonomy" id="1071383"/>
    <lineage>
        <taxon>Eukaryota</taxon>
        <taxon>Fungi</taxon>
        <taxon>Dikarya</taxon>
        <taxon>Ascomycota</taxon>
        <taxon>Saccharomycotina</taxon>
        <taxon>Saccharomycetes</taxon>
        <taxon>Saccharomycetales</taxon>
        <taxon>Saccharomycetaceae</taxon>
        <taxon>Huiozyma</taxon>
    </lineage>
</organism>